<gene>
    <name evidence="5" type="ORF">B841_01700</name>
</gene>
<dbReference type="eggNOG" id="COG2755">
    <property type="taxonomic scope" value="Bacteria"/>
</dbReference>
<feature type="signal peptide" evidence="3">
    <location>
        <begin position="1"/>
        <end position="22"/>
    </location>
</feature>
<dbReference type="InterPro" id="IPR013830">
    <property type="entry name" value="SGNH_hydro"/>
</dbReference>
<name>S5TGL9_9CORY</name>
<evidence type="ECO:0000313" key="6">
    <source>
        <dbReference type="Proteomes" id="UP000015388"/>
    </source>
</evidence>
<proteinExistence type="predicted"/>
<evidence type="ECO:0000313" key="5">
    <source>
        <dbReference type="EMBL" id="AGS33823.1"/>
    </source>
</evidence>
<dbReference type="STRING" id="1224163.B841_01700"/>
<reference evidence="5 6" key="1">
    <citation type="submission" date="2012-11" db="EMBL/GenBank/DDBJ databases">
        <title>The complete genome sequence of Corynebacterium maris Coryn-1 (=DSM 45190).</title>
        <authorList>
            <person name="Schaffert L."/>
            <person name="Albersmeier A."/>
            <person name="Kalinowski J."/>
            <person name="Ruckert C."/>
        </authorList>
    </citation>
    <scope>NUCLEOTIDE SEQUENCE [LARGE SCALE GENOMIC DNA]</scope>
    <source>
        <strain evidence="6">Coryn-1</strain>
    </source>
</reference>
<keyword evidence="2" id="KW-1015">Disulfide bond</keyword>
<evidence type="ECO:0000256" key="1">
    <source>
        <dbReference type="PIRSR" id="PIRSR637460-1"/>
    </source>
</evidence>
<dbReference type="InterPro" id="IPR037460">
    <property type="entry name" value="SEST-like"/>
</dbReference>
<dbReference type="Gene3D" id="3.40.50.1110">
    <property type="entry name" value="SGNH hydrolase"/>
    <property type="match status" value="2"/>
</dbReference>
<keyword evidence="3" id="KW-0732">Signal</keyword>
<dbReference type="SUPFAM" id="SSF52266">
    <property type="entry name" value="SGNH hydrolase"/>
    <property type="match status" value="1"/>
</dbReference>
<dbReference type="HOGENOM" id="CLU_038449_2_1_11"/>
<keyword evidence="6" id="KW-1185">Reference proteome</keyword>
<feature type="active site" evidence="1">
    <location>
        <position position="240"/>
    </location>
</feature>
<feature type="disulfide bond" evidence="2">
    <location>
        <begin position="168"/>
        <end position="218"/>
    </location>
</feature>
<evidence type="ECO:0000259" key="4">
    <source>
        <dbReference type="Pfam" id="PF13472"/>
    </source>
</evidence>
<evidence type="ECO:0000256" key="3">
    <source>
        <dbReference type="SAM" id="SignalP"/>
    </source>
</evidence>
<dbReference type="Pfam" id="PF13472">
    <property type="entry name" value="Lipase_GDSL_2"/>
    <property type="match status" value="1"/>
</dbReference>
<dbReference type="InterPro" id="IPR036514">
    <property type="entry name" value="SGNH_hydro_sf"/>
</dbReference>
<feature type="active site" description="Nucleophile" evidence="1">
    <location>
        <position position="31"/>
    </location>
</feature>
<keyword evidence="5" id="KW-0378">Hydrolase</keyword>
<dbReference type="GO" id="GO:0016788">
    <property type="term" value="F:hydrolase activity, acting on ester bonds"/>
    <property type="evidence" value="ECO:0007669"/>
    <property type="project" value="InterPro"/>
</dbReference>
<dbReference type="RefSeq" id="WP_020933758.1">
    <property type="nucleotide sequence ID" value="NC_021915.1"/>
</dbReference>
<dbReference type="CDD" id="cd01823">
    <property type="entry name" value="SEST_like"/>
    <property type="match status" value="1"/>
</dbReference>
<dbReference type="EMBL" id="CP003924">
    <property type="protein sequence ID" value="AGS33823.1"/>
    <property type="molecule type" value="Genomic_DNA"/>
</dbReference>
<dbReference type="Proteomes" id="UP000015388">
    <property type="component" value="Chromosome"/>
</dbReference>
<accession>S5TGL9</accession>
<dbReference type="PATRIC" id="fig|1224163.3.peg.343"/>
<evidence type="ECO:0000256" key="2">
    <source>
        <dbReference type="PIRSR" id="PIRSR637460-2"/>
    </source>
</evidence>
<feature type="disulfide bond" evidence="2">
    <location>
        <begin position="54"/>
        <end position="78"/>
    </location>
</feature>
<dbReference type="AlphaFoldDB" id="S5TGL9"/>
<dbReference type="OrthoDB" id="4529562at2"/>
<feature type="chain" id="PRO_5004532449" evidence="3">
    <location>
        <begin position="23"/>
        <end position="256"/>
    </location>
</feature>
<dbReference type="KEGG" id="cmd:B841_01700"/>
<feature type="domain" description="SGNH hydrolase-type esterase" evidence="4">
    <location>
        <begin position="28"/>
        <end position="247"/>
    </location>
</feature>
<organism evidence="5 6">
    <name type="scientific">Corynebacterium maris DSM 45190</name>
    <dbReference type="NCBI Taxonomy" id="1224163"/>
    <lineage>
        <taxon>Bacteria</taxon>
        <taxon>Bacillati</taxon>
        <taxon>Actinomycetota</taxon>
        <taxon>Actinomycetes</taxon>
        <taxon>Mycobacteriales</taxon>
        <taxon>Corynebacteriaceae</taxon>
        <taxon>Corynebacterium</taxon>
    </lineage>
</organism>
<protein>
    <submittedName>
        <fullName evidence="5">Secreted hydrolase</fullName>
    </submittedName>
</protein>
<sequence length="256" mass="27335">MTRLLAVVLAALLLAIPAPAHARTLVLFGDSVPADPPLRDYVASELGSSGHTDCPTSGDNYGVRTAEGLGLQAQDFSCSGATSPSVVSLLANRDFSQQVDRALTSAALDGDTARVLITVGFNDLYQGGTPDNFVAAMIPQIERIHDAAPNARVQIVGYPTITDGDDICVVNTDRVVRVHAPAVAHWERQAQHMQAELAAATGVEFVDLKESTRGRHMCAPDELRHWSAIIDDGPTNLPFHLNAHGHRHVAEVIARS</sequence>